<dbReference type="SUPFAM" id="SSF53597">
    <property type="entry name" value="Dihydrofolate reductase-like"/>
    <property type="match status" value="1"/>
</dbReference>
<accession>A0ABS3Y5D9</accession>
<comment type="caution">
    <text evidence="2">The sequence shown here is derived from an EMBL/GenBank/DDBJ whole genome shotgun (WGS) entry which is preliminary data.</text>
</comment>
<evidence type="ECO:0000313" key="3">
    <source>
        <dbReference type="Proteomes" id="UP000721954"/>
    </source>
</evidence>
<dbReference type="EMBL" id="JAFFZM010000029">
    <property type="protein sequence ID" value="MBO8202875.1"/>
    <property type="molecule type" value="Genomic_DNA"/>
</dbReference>
<name>A0ABS3Y5D9_9ACTN</name>
<dbReference type="Gene3D" id="3.40.430.10">
    <property type="entry name" value="Dihydrofolate Reductase, subunit A"/>
    <property type="match status" value="1"/>
</dbReference>
<dbReference type="GeneID" id="96263251"/>
<dbReference type="PANTHER" id="PTHR38011">
    <property type="entry name" value="DIHYDROFOLATE REDUCTASE FAMILY PROTEIN (AFU_ORTHOLOGUE AFUA_8G06820)"/>
    <property type="match status" value="1"/>
</dbReference>
<organism evidence="2 3">
    <name type="scientific">Streptomyces smyrnaeus</name>
    <dbReference type="NCBI Taxonomy" id="1387713"/>
    <lineage>
        <taxon>Bacteria</taxon>
        <taxon>Bacillati</taxon>
        <taxon>Actinomycetota</taxon>
        <taxon>Actinomycetes</taxon>
        <taxon>Kitasatosporales</taxon>
        <taxon>Streptomycetaceae</taxon>
        <taxon>Streptomyces</taxon>
    </lineage>
</organism>
<dbReference type="Proteomes" id="UP000721954">
    <property type="component" value="Unassembled WGS sequence"/>
</dbReference>
<evidence type="ECO:0000259" key="1">
    <source>
        <dbReference type="Pfam" id="PF01872"/>
    </source>
</evidence>
<protein>
    <submittedName>
        <fullName evidence="2">Dihydrofolate reductase family protein</fullName>
    </submittedName>
</protein>
<dbReference type="RefSeq" id="WP_209214365.1">
    <property type="nucleotide sequence ID" value="NZ_JAFFZM010000029.1"/>
</dbReference>
<feature type="domain" description="Bacterial bifunctional deaminase-reductase C-terminal" evidence="1">
    <location>
        <begin position="14"/>
        <end position="187"/>
    </location>
</feature>
<dbReference type="PANTHER" id="PTHR38011:SF11">
    <property type="entry name" value="2,5-DIAMINO-6-RIBOSYLAMINO-4(3H)-PYRIMIDINONE 5'-PHOSPHATE REDUCTASE"/>
    <property type="match status" value="1"/>
</dbReference>
<sequence length="203" mass="22469">MSHDSAPLGHRQQVFAFLFCSLDGYHEGPGGELGWGLYDEEFFDWNLRQTREVGALLLGRRTYEHFADAWTSERAAEEMPEVTAFMNAVPKTVVTSSGPITPWKNTRTTDGSDLGAEVARLRSEFHGDVAIFGSSDLTVTLLEQGLVDELRILLHPVLLGRGRSLYAGLKDRIDLTAGAVTAFRSGNVLLRYRPSLSDRAIND</sequence>
<dbReference type="InterPro" id="IPR024072">
    <property type="entry name" value="DHFR-like_dom_sf"/>
</dbReference>
<dbReference type="InterPro" id="IPR050765">
    <property type="entry name" value="Riboflavin_Biosynth_HTPR"/>
</dbReference>
<reference evidence="2 3" key="1">
    <citation type="submission" date="2021-02" db="EMBL/GenBank/DDBJ databases">
        <title>Streptomyces spirodelae sp. nov., isolated from duckweed.</title>
        <authorList>
            <person name="Saimee Y."/>
            <person name="Duangmal K."/>
        </authorList>
    </citation>
    <scope>NUCLEOTIDE SEQUENCE [LARGE SCALE GENOMIC DNA]</scope>
    <source>
        <strain evidence="2 3">DSM 42105</strain>
    </source>
</reference>
<evidence type="ECO:0000313" key="2">
    <source>
        <dbReference type="EMBL" id="MBO8202875.1"/>
    </source>
</evidence>
<dbReference type="InterPro" id="IPR002734">
    <property type="entry name" value="RibDG_C"/>
</dbReference>
<keyword evidence="3" id="KW-1185">Reference proteome</keyword>
<gene>
    <name evidence="2" type="ORF">JW613_32060</name>
</gene>
<proteinExistence type="predicted"/>
<dbReference type="Pfam" id="PF01872">
    <property type="entry name" value="RibD_C"/>
    <property type="match status" value="1"/>
</dbReference>